<dbReference type="Proteomes" id="UP000316925">
    <property type="component" value="Unassembled WGS sequence"/>
</dbReference>
<protein>
    <recommendedName>
        <fullName evidence="3">Signal peptidase I</fullName>
    </recommendedName>
</protein>
<dbReference type="EMBL" id="SOIJ01000189">
    <property type="protein sequence ID" value="TET92656.1"/>
    <property type="molecule type" value="Genomic_DNA"/>
</dbReference>
<gene>
    <name evidence="1" type="ORF">E3J33_03370</name>
</gene>
<evidence type="ECO:0000313" key="1">
    <source>
        <dbReference type="EMBL" id="TET92656.1"/>
    </source>
</evidence>
<accession>A0A523YM52</accession>
<dbReference type="AlphaFoldDB" id="A0A523YM52"/>
<organism evidence="1 2">
    <name type="scientific">Aerophobetes bacterium</name>
    <dbReference type="NCBI Taxonomy" id="2030807"/>
    <lineage>
        <taxon>Bacteria</taxon>
        <taxon>Candidatus Aerophobota</taxon>
    </lineage>
</organism>
<evidence type="ECO:0000313" key="2">
    <source>
        <dbReference type="Proteomes" id="UP000316925"/>
    </source>
</evidence>
<comment type="caution">
    <text evidence="1">The sequence shown here is derived from an EMBL/GenBank/DDBJ whole genome shotgun (WGS) entry which is preliminary data.</text>
</comment>
<evidence type="ECO:0008006" key="3">
    <source>
        <dbReference type="Google" id="ProtNLM"/>
    </source>
</evidence>
<proteinExistence type="predicted"/>
<reference evidence="1 2" key="1">
    <citation type="submission" date="2019-03" db="EMBL/GenBank/DDBJ databases">
        <title>Metabolic potential of uncultured bacteria and archaea associated with petroleum seepage in deep-sea sediments.</title>
        <authorList>
            <person name="Dong X."/>
            <person name="Hubert C."/>
        </authorList>
    </citation>
    <scope>NUCLEOTIDE SEQUENCE [LARGE SCALE GENOMIC DNA]</scope>
    <source>
        <strain evidence="1">E29_bin28</strain>
    </source>
</reference>
<sequence length="125" mass="14082">MFPLISSIIHIEPAKAEDIRVGDIVVYSSEEKMVAHRLAKKIIKEEKELLVVKGDTWLGSSEILAGDVIGRVIKVEKWGIQLNFKRGIGKIIDIICRSTSPLTSRLYSILRNGKHWLVSKNEKST</sequence>
<name>A0A523YM52_UNCAE</name>